<evidence type="ECO:0000313" key="2">
    <source>
        <dbReference type="Proteomes" id="UP000235392"/>
    </source>
</evidence>
<dbReference type="EMBL" id="PGCI01000030">
    <property type="protein sequence ID" value="PLW47573.1"/>
    <property type="molecule type" value="Genomic_DNA"/>
</dbReference>
<comment type="caution">
    <text evidence="1">The sequence shown here is derived from an EMBL/GenBank/DDBJ whole genome shotgun (WGS) entry which is preliminary data.</text>
</comment>
<evidence type="ECO:0000313" key="1">
    <source>
        <dbReference type="EMBL" id="PLW47573.1"/>
    </source>
</evidence>
<sequence length="231" mass="24360">MQPTQQAAYLPGIPPWQTAACLLRSTLQVATCLLGSSLAGSYLPAKDSLAGIYLPAKDSSAGSYLPAEDSLAGSYLPAKDSLPGSYLPAKDSLAGSACQGVPQQAGSYLVPQKGGSLLDLPSCLPEKEPSLEGSCLAAYQGGLHSSPPQQAESYMTSKVEFLKGSYWPFKEDSLAGIYLLGKEDFHVPGKEESLAGSYLRGKENSSLSAGKYIPEWQGLLHGKQPPNFKTN</sequence>
<protein>
    <submittedName>
        <fullName evidence="1">Uncharacterized protein</fullName>
    </submittedName>
</protein>
<organism evidence="1 2">
    <name type="scientific">Puccinia coronata f. sp. avenae</name>
    <dbReference type="NCBI Taxonomy" id="200324"/>
    <lineage>
        <taxon>Eukaryota</taxon>
        <taxon>Fungi</taxon>
        <taxon>Dikarya</taxon>
        <taxon>Basidiomycota</taxon>
        <taxon>Pucciniomycotina</taxon>
        <taxon>Pucciniomycetes</taxon>
        <taxon>Pucciniales</taxon>
        <taxon>Pucciniaceae</taxon>
        <taxon>Puccinia</taxon>
    </lineage>
</organism>
<proteinExistence type="predicted"/>
<accession>A0A2N5VC50</accession>
<gene>
    <name evidence="1" type="ORF">PCASD_08198</name>
</gene>
<dbReference type="Proteomes" id="UP000235392">
    <property type="component" value="Unassembled WGS sequence"/>
</dbReference>
<reference evidence="1 2" key="1">
    <citation type="submission" date="2017-11" db="EMBL/GenBank/DDBJ databases">
        <title>De novo assembly and phasing of dikaryotic genomes from two isolates of Puccinia coronata f. sp. avenae, the causal agent of oat crown rust.</title>
        <authorList>
            <person name="Miller M.E."/>
            <person name="Zhang Y."/>
            <person name="Omidvar V."/>
            <person name="Sperschneider J."/>
            <person name="Schwessinger B."/>
            <person name="Raley C."/>
            <person name="Palmer J.M."/>
            <person name="Garnica D."/>
            <person name="Upadhyaya N."/>
            <person name="Rathjen J."/>
            <person name="Taylor J.M."/>
            <person name="Park R.F."/>
            <person name="Dodds P.N."/>
            <person name="Hirsch C.D."/>
            <person name="Kianian S.F."/>
            <person name="Figueroa M."/>
        </authorList>
    </citation>
    <scope>NUCLEOTIDE SEQUENCE [LARGE SCALE GENOMIC DNA]</scope>
    <source>
        <strain evidence="1">12SD80</strain>
    </source>
</reference>
<dbReference type="AlphaFoldDB" id="A0A2N5VC50"/>
<name>A0A2N5VC50_9BASI</name>